<keyword evidence="1" id="KW-0812">Transmembrane</keyword>
<dbReference type="Proteomes" id="UP000195321">
    <property type="component" value="Unassembled WGS sequence"/>
</dbReference>
<evidence type="ECO:0000256" key="1">
    <source>
        <dbReference type="SAM" id="Phobius"/>
    </source>
</evidence>
<reference evidence="3 5" key="2">
    <citation type="submission" date="2017-09" db="EMBL/GenBank/DDBJ databases">
        <title>Large-scale bioinformatics analysis of Bacillus genomes uncovers conserved roles of natural products in bacterial physiology.</title>
        <authorList>
            <consortium name="Agbiome Team Llc"/>
            <person name="Bleich R.M."/>
            <person name="Grubbs K.J."/>
            <person name="Santa Maria K.C."/>
            <person name="Allen S.E."/>
            <person name="Farag S."/>
            <person name="Shank E.A."/>
            <person name="Bowers A."/>
        </authorList>
    </citation>
    <scope>NUCLEOTIDE SEQUENCE [LARGE SCALE GENOMIC DNA]</scope>
    <source>
        <strain evidence="3 5">AFS009893</strain>
    </source>
</reference>
<accession>A0A1Y3MPQ8</accession>
<proteinExistence type="predicted"/>
<feature type="transmembrane region" description="Helical" evidence="1">
    <location>
        <begin position="6"/>
        <end position="23"/>
    </location>
</feature>
<evidence type="ECO:0000313" key="4">
    <source>
        <dbReference type="Proteomes" id="UP000195321"/>
    </source>
</evidence>
<sequence length="57" mass="6388">MDLLVLNIVGGFIALLIGGILYYRNPKQKVFLLLMAIGIVSVIITGIRMFLKYMINC</sequence>
<evidence type="ECO:0000313" key="3">
    <source>
        <dbReference type="EMBL" id="PEM73861.1"/>
    </source>
</evidence>
<evidence type="ECO:0000313" key="2">
    <source>
        <dbReference type="EMBL" id="OUM49562.1"/>
    </source>
</evidence>
<keyword evidence="1" id="KW-1133">Transmembrane helix</keyword>
<protein>
    <submittedName>
        <fullName evidence="2">Uncharacterized protein</fullName>
    </submittedName>
</protein>
<dbReference type="Proteomes" id="UP000219775">
    <property type="component" value="Unassembled WGS sequence"/>
</dbReference>
<reference evidence="2 4" key="1">
    <citation type="submission" date="2017-02" db="EMBL/GenBank/DDBJ databases">
        <title>Bacillus pseudomycoides isolate FSL K6-0042.</title>
        <authorList>
            <person name="Kovac J."/>
        </authorList>
    </citation>
    <scope>NUCLEOTIDE SEQUENCE [LARGE SCALE GENOMIC DNA]</scope>
    <source>
        <strain evidence="2 4">FSL K6-0042</strain>
    </source>
</reference>
<keyword evidence="1" id="KW-0472">Membrane</keyword>
<feature type="transmembrane region" description="Helical" evidence="1">
    <location>
        <begin position="30"/>
        <end position="51"/>
    </location>
</feature>
<gene>
    <name evidence="2" type="ORF">BW425_07215</name>
    <name evidence="3" type="ORF">CN613_01590</name>
</gene>
<dbReference type="AlphaFoldDB" id="A0A1Y3MPQ8"/>
<evidence type="ECO:0000313" key="5">
    <source>
        <dbReference type="Proteomes" id="UP000219775"/>
    </source>
</evidence>
<comment type="caution">
    <text evidence="2">The sequence shown here is derived from an EMBL/GenBank/DDBJ whole genome shotgun (WGS) entry which is preliminary data.</text>
</comment>
<dbReference type="EMBL" id="MWPX01000005">
    <property type="protein sequence ID" value="OUM49562.1"/>
    <property type="molecule type" value="Genomic_DNA"/>
</dbReference>
<organism evidence="2 4">
    <name type="scientific">Bacillus pseudomycoides</name>
    <dbReference type="NCBI Taxonomy" id="64104"/>
    <lineage>
        <taxon>Bacteria</taxon>
        <taxon>Bacillati</taxon>
        <taxon>Bacillota</taxon>
        <taxon>Bacilli</taxon>
        <taxon>Bacillales</taxon>
        <taxon>Bacillaceae</taxon>
        <taxon>Bacillus</taxon>
        <taxon>Bacillus cereus group</taxon>
    </lineage>
</organism>
<name>A0A1Y3MPQ8_9BACI</name>
<dbReference type="EMBL" id="NUDP01000002">
    <property type="protein sequence ID" value="PEM73861.1"/>
    <property type="molecule type" value="Genomic_DNA"/>
</dbReference>
<dbReference type="RefSeq" id="WP_016116540.1">
    <property type="nucleotide sequence ID" value="NZ_CP189809.1"/>
</dbReference>